<dbReference type="EMBL" id="JAANQT010003806">
    <property type="protein sequence ID" value="KAG1300732.1"/>
    <property type="molecule type" value="Genomic_DNA"/>
</dbReference>
<dbReference type="AlphaFoldDB" id="A0A9P6WX97"/>
<reference evidence="1" key="1">
    <citation type="journal article" date="2020" name="Microb. Genom.">
        <title>Genetic diversity of clinical and environmental Mucorales isolates obtained from an investigation of mucormycosis cases among solid organ transplant recipients.</title>
        <authorList>
            <person name="Nguyen M.H."/>
            <person name="Kaul D."/>
            <person name="Muto C."/>
            <person name="Cheng S.J."/>
            <person name="Richter R.A."/>
            <person name="Bruno V.M."/>
            <person name="Liu G."/>
            <person name="Beyhan S."/>
            <person name="Sundermann A.J."/>
            <person name="Mounaud S."/>
            <person name="Pasculle A.W."/>
            <person name="Nierman W.C."/>
            <person name="Driscoll E."/>
            <person name="Cumbie R."/>
            <person name="Clancy C.J."/>
            <person name="Dupont C.L."/>
        </authorList>
    </citation>
    <scope>NUCLEOTIDE SEQUENCE</scope>
    <source>
        <strain evidence="1">GL11</strain>
    </source>
</reference>
<name>A0A9P6WX97_RHIOR</name>
<evidence type="ECO:0000313" key="1">
    <source>
        <dbReference type="EMBL" id="KAG1300732.1"/>
    </source>
</evidence>
<protein>
    <submittedName>
        <fullName evidence="1">Uncharacterized protein</fullName>
    </submittedName>
</protein>
<proteinExistence type="predicted"/>
<keyword evidence="2" id="KW-1185">Reference proteome</keyword>
<evidence type="ECO:0000313" key="2">
    <source>
        <dbReference type="Proteomes" id="UP000716291"/>
    </source>
</evidence>
<dbReference type="Proteomes" id="UP000716291">
    <property type="component" value="Unassembled WGS sequence"/>
</dbReference>
<comment type="caution">
    <text evidence="1">The sequence shown here is derived from an EMBL/GenBank/DDBJ whole genome shotgun (WGS) entry which is preliminary data.</text>
</comment>
<accession>A0A9P6WX97</accession>
<gene>
    <name evidence="1" type="ORF">G6F64_012431</name>
</gene>
<organism evidence="1 2">
    <name type="scientific">Rhizopus oryzae</name>
    <name type="common">Mucormycosis agent</name>
    <name type="synonym">Rhizopus arrhizus var. delemar</name>
    <dbReference type="NCBI Taxonomy" id="64495"/>
    <lineage>
        <taxon>Eukaryota</taxon>
        <taxon>Fungi</taxon>
        <taxon>Fungi incertae sedis</taxon>
        <taxon>Mucoromycota</taxon>
        <taxon>Mucoromycotina</taxon>
        <taxon>Mucoromycetes</taxon>
        <taxon>Mucorales</taxon>
        <taxon>Mucorineae</taxon>
        <taxon>Rhizopodaceae</taxon>
        <taxon>Rhizopus</taxon>
    </lineage>
</organism>
<sequence>MRGECRTIASRHERNVDAVGHEICYNVTPNQPVLVTHQRILGDPLTYRKYLDVVPVEEAGQKRKRLEFQTEAQVVQFVNNIYCIKDQGNIKEFSSLFENKTLLSFAPWCSTNKASFLKAKEDKNSSNRKRELYVTKDVYHDSLLTSICEYLPNYQQTLKSLQNEEIEIIGYARKSPSPEDQETRVRLLNSMINNLRSRSLATRVYVSACSRSSTPLEERDLKNHEIYDELSNTDGDTQEMLKYLQSVKHDVCLMSLDFAGLSSRSHQTQTSARIDVVINLNIT</sequence>